<keyword evidence="1" id="KW-1133">Transmembrane helix</keyword>
<keyword evidence="1" id="KW-0472">Membrane</keyword>
<accession>A0A8S5RVM4</accession>
<evidence type="ECO:0000313" key="2">
    <source>
        <dbReference type="EMBL" id="DAF42673.1"/>
    </source>
</evidence>
<keyword evidence="1" id="KW-0812">Transmembrane</keyword>
<evidence type="ECO:0000256" key="1">
    <source>
        <dbReference type="SAM" id="Phobius"/>
    </source>
</evidence>
<organism evidence="2">
    <name type="scientific">Siphoviridae sp. ctHip2</name>
    <dbReference type="NCBI Taxonomy" id="2827830"/>
    <lineage>
        <taxon>Viruses</taxon>
        <taxon>Duplodnaviria</taxon>
        <taxon>Heunggongvirae</taxon>
        <taxon>Uroviricota</taxon>
        <taxon>Caudoviricetes</taxon>
    </lineage>
</organism>
<feature type="transmembrane region" description="Helical" evidence="1">
    <location>
        <begin position="47"/>
        <end position="71"/>
    </location>
</feature>
<reference evidence="2" key="1">
    <citation type="journal article" date="2021" name="Proc. Natl. Acad. Sci. U.S.A.">
        <title>A Catalog of Tens of Thousands of Viruses from Human Metagenomes Reveals Hidden Associations with Chronic Diseases.</title>
        <authorList>
            <person name="Tisza M.J."/>
            <person name="Buck C.B."/>
        </authorList>
    </citation>
    <scope>NUCLEOTIDE SEQUENCE</scope>
    <source>
        <strain evidence="2">CtHip2</strain>
    </source>
</reference>
<feature type="transmembrane region" description="Helical" evidence="1">
    <location>
        <begin position="119"/>
        <end position="142"/>
    </location>
</feature>
<protein>
    <submittedName>
        <fullName evidence="2">Uncharacterized protein</fullName>
    </submittedName>
</protein>
<proteinExistence type="predicted"/>
<sequence>MNKEDFLKEFKREKLEQLENPKNQKLKINFTNPFKKSKDKKTKKKRIWVKVLTNLFLLAIMLLCSFAIFAVNGFNMIADKEYLAKVEELQKLSEKSNGLTNLTSDYMFIQFFSKNSNTIMLFSLILLIVVTLLVFILNMTVFKRKRYKK</sequence>
<dbReference type="EMBL" id="BK032497">
    <property type="protein sequence ID" value="DAF42673.1"/>
    <property type="molecule type" value="Genomic_DNA"/>
</dbReference>
<name>A0A8S5RVM4_9CAUD</name>